<dbReference type="SUPFAM" id="SSF47336">
    <property type="entry name" value="ACP-like"/>
    <property type="match status" value="1"/>
</dbReference>
<feature type="domain" description="Carrier" evidence="1">
    <location>
        <begin position="5"/>
        <end position="86"/>
    </location>
</feature>
<dbReference type="InterPro" id="IPR036736">
    <property type="entry name" value="ACP-like_sf"/>
</dbReference>
<organism evidence="2 3">
    <name type="scientific">Paenibacillus albidus</name>
    <dbReference type="NCBI Taxonomy" id="2041023"/>
    <lineage>
        <taxon>Bacteria</taxon>
        <taxon>Bacillati</taxon>
        <taxon>Bacillota</taxon>
        <taxon>Bacilli</taxon>
        <taxon>Bacillales</taxon>
        <taxon>Paenibacillaceae</taxon>
        <taxon>Paenibacillus</taxon>
    </lineage>
</organism>
<protein>
    <recommendedName>
        <fullName evidence="1">Carrier domain-containing protein</fullName>
    </recommendedName>
</protein>
<proteinExistence type="predicted"/>
<dbReference type="Proteomes" id="UP000637643">
    <property type="component" value="Unassembled WGS sequence"/>
</dbReference>
<comment type="caution">
    <text evidence="2">The sequence shown here is derived from an EMBL/GenBank/DDBJ whole genome shotgun (WGS) entry which is preliminary data.</text>
</comment>
<evidence type="ECO:0000313" key="3">
    <source>
        <dbReference type="Proteomes" id="UP000637643"/>
    </source>
</evidence>
<dbReference type="Gene3D" id="1.10.1200.10">
    <property type="entry name" value="ACP-like"/>
    <property type="match status" value="1"/>
</dbReference>
<accession>A0A917FWZ3</accession>
<dbReference type="RefSeq" id="WP_189032351.1">
    <property type="nucleotide sequence ID" value="NZ_BMKR01000058.1"/>
</dbReference>
<keyword evidence="3" id="KW-1185">Reference proteome</keyword>
<evidence type="ECO:0000313" key="2">
    <source>
        <dbReference type="EMBL" id="GGG12807.1"/>
    </source>
</evidence>
<reference evidence="2" key="1">
    <citation type="journal article" date="2014" name="Int. J. Syst. Evol. Microbiol.">
        <title>Complete genome sequence of Corynebacterium casei LMG S-19264T (=DSM 44701T), isolated from a smear-ripened cheese.</title>
        <authorList>
            <consortium name="US DOE Joint Genome Institute (JGI-PGF)"/>
            <person name="Walter F."/>
            <person name="Albersmeier A."/>
            <person name="Kalinowski J."/>
            <person name="Ruckert C."/>
        </authorList>
    </citation>
    <scope>NUCLEOTIDE SEQUENCE</scope>
    <source>
        <strain evidence="2">CGMCC 1.16134</strain>
    </source>
</reference>
<dbReference type="PROSITE" id="PS50075">
    <property type="entry name" value="CARRIER"/>
    <property type="match status" value="1"/>
</dbReference>
<name>A0A917FWZ3_9BACL</name>
<dbReference type="AlphaFoldDB" id="A0A917FWZ3"/>
<sequence length="89" mass="10183">MLKKHSYVERIQNLIHLKLEPCDNQPISADTLLREVWIQMDSMQMITFVVELETEFGLELPDELVGNMTGSHLTVGDLADLIKSSQERV</sequence>
<dbReference type="InterPro" id="IPR009081">
    <property type="entry name" value="PP-bd_ACP"/>
</dbReference>
<dbReference type="Pfam" id="PF00550">
    <property type="entry name" value="PP-binding"/>
    <property type="match status" value="1"/>
</dbReference>
<evidence type="ECO:0000259" key="1">
    <source>
        <dbReference type="PROSITE" id="PS50075"/>
    </source>
</evidence>
<dbReference type="EMBL" id="BMKR01000058">
    <property type="protein sequence ID" value="GGG12807.1"/>
    <property type="molecule type" value="Genomic_DNA"/>
</dbReference>
<reference evidence="2" key="2">
    <citation type="submission" date="2020-09" db="EMBL/GenBank/DDBJ databases">
        <authorList>
            <person name="Sun Q."/>
            <person name="Zhou Y."/>
        </authorList>
    </citation>
    <scope>NUCLEOTIDE SEQUENCE</scope>
    <source>
        <strain evidence="2">CGMCC 1.16134</strain>
    </source>
</reference>
<gene>
    <name evidence="2" type="ORF">GCM10010912_66510</name>
</gene>